<feature type="transmembrane region" description="Helical" evidence="3">
    <location>
        <begin position="283"/>
        <end position="301"/>
    </location>
</feature>
<comment type="subcellular location">
    <subcellularLocation>
        <location evidence="1">Membrane</location>
        <topology evidence="1">Multi-pass membrane protein</topology>
    </subcellularLocation>
</comment>
<evidence type="ECO:0000313" key="4">
    <source>
        <dbReference type="EMBL" id="EIW78924.1"/>
    </source>
</evidence>
<dbReference type="InterPro" id="IPR050327">
    <property type="entry name" value="Proton-linked_MCT"/>
</dbReference>
<gene>
    <name evidence="4" type="ORF">CONPUDRAFT_59234</name>
</gene>
<feature type="transmembrane region" description="Helical" evidence="3">
    <location>
        <begin position="50"/>
        <end position="72"/>
    </location>
</feature>
<keyword evidence="3" id="KW-1133">Transmembrane helix</keyword>
<feature type="transmembrane region" description="Helical" evidence="3">
    <location>
        <begin position="307"/>
        <end position="329"/>
    </location>
</feature>
<proteinExistence type="inferred from homology"/>
<evidence type="ECO:0000256" key="2">
    <source>
        <dbReference type="ARBA" id="ARBA00006727"/>
    </source>
</evidence>
<sequence length="453" mass="49788">LPEGGRQAWLTVLGGCAPNLALDPAQGRFSRYGVYHDYYTTVSRRYQGHAYTWDATSSIQIFLLYASGIISVKLYDQGYFRHLLVAGNIVWLFSSFMFSLTRTRNYYENFLAQGVGMGIGMGMRFLPSLSVPSHYFRRRRGLTMGIIMSGDSVGAVVYPIMLNHLFATVGFAWAVRIVSFLGMGLLVSAGLLMRTRLPPTRPDGSAYSQLKKIIGDLTFSLSRMTLVTNLSVLFQVFCIQLFATLHNESGIIVTYIVSRLALLPVFALSACPTEDRDIHSTAVLIPITFVSGYLVFVMLAATDTGILVVFAVLHGFFSSADILTIAVYVPSVADSLPIVGSLSAPAYASFSFGLRTGNPTAGALLNPPHYEWIKLLLFSAVSFCFSLSKHHSSDAEVEDYHNRRWNSHAHCAIVAPEMPYPDADTIDAPPVKQCTPCETPPSCVFSLYLLSSQ</sequence>
<comment type="caution">
    <text evidence="4">The sequence shown here is derived from an EMBL/GenBank/DDBJ whole genome shotgun (WGS) entry which is preliminary data.</text>
</comment>
<feature type="transmembrane region" description="Helical" evidence="3">
    <location>
        <begin position="141"/>
        <end position="161"/>
    </location>
</feature>
<dbReference type="PANTHER" id="PTHR11360:SF234">
    <property type="entry name" value="MFS-TYPE TRANSPORTER DBAD-RELATED"/>
    <property type="match status" value="1"/>
</dbReference>
<dbReference type="OrthoDB" id="6499973at2759"/>
<feature type="transmembrane region" description="Helical" evidence="3">
    <location>
        <begin position="110"/>
        <end position="129"/>
    </location>
</feature>
<dbReference type="RefSeq" id="XP_007770434.1">
    <property type="nucleotide sequence ID" value="XM_007772244.1"/>
</dbReference>
<feature type="non-terminal residue" evidence="4">
    <location>
        <position position="1"/>
    </location>
</feature>
<dbReference type="InterPro" id="IPR036259">
    <property type="entry name" value="MFS_trans_sf"/>
</dbReference>
<comment type="similarity">
    <text evidence="2">Belongs to the major facilitator superfamily. Monocarboxylate porter (TC 2.A.1.13) family.</text>
</comment>
<dbReference type="GO" id="GO:0022857">
    <property type="term" value="F:transmembrane transporter activity"/>
    <property type="evidence" value="ECO:0007669"/>
    <property type="project" value="InterPro"/>
</dbReference>
<dbReference type="Gene3D" id="1.20.1250.20">
    <property type="entry name" value="MFS general substrate transporter like domains"/>
    <property type="match status" value="1"/>
</dbReference>
<keyword evidence="3" id="KW-0472">Membrane</keyword>
<reference evidence="5" key="1">
    <citation type="journal article" date="2012" name="Science">
        <title>The Paleozoic origin of enzymatic lignin decomposition reconstructed from 31 fungal genomes.</title>
        <authorList>
            <person name="Floudas D."/>
            <person name="Binder M."/>
            <person name="Riley R."/>
            <person name="Barry K."/>
            <person name="Blanchette R.A."/>
            <person name="Henrissat B."/>
            <person name="Martinez A.T."/>
            <person name="Otillar R."/>
            <person name="Spatafora J.W."/>
            <person name="Yadav J.S."/>
            <person name="Aerts A."/>
            <person name="Benoit I."/>
            <person name="Boyd A."/>
            <person name="Carlson A."/>
            <person name="Copeland A."/>
            <person name="Coutinho P.M."/>
            <person name="de Vries R.P."/>
            <person name="Ferreira P."/>
            <person name="Findley K."/>
            <person name="Foster B."/>
            <person name="Gaskell J."/>
            <person name="Glotzer D."/>
            <person name="Gorecki P."/>
            <person name="Heitman J."/>
            <person name="Hesse C."/>
            <person name="Hori C."/>
            <person name="Igarashi K."/>
            <person name="Jurgens J.A."/>
            <person name="Kallen N."/>
            <person name="Kersten P."/>
            <person name="Kohler A."/>
            <person name="Kuees U."/>
            <person name="Kumar T.K.A."/>
            <person name="Kuo A."/>
            <person name="LaButti K."/>
            <person name="Larrondo L.F."/>
            <person name="Lindquist E."/>
            <person name="Ling A."/>
            <person name="Lombard V."/>
            <person name="Lucas S."/>
            <person name="Lundell T."/>
            <person name="Martin R."/>
            <person name="McLaughlin D.J."/>
            <person name="Morgenstern I."/>
            <person name="Morin E."/>
            <person name="Murat C."/>
            <person name="Nagy L.G."/>
            <person name="Nolan M."/>
            <person name="Ohm R.A."/>
            <person name="Patyshakuliyeva A."/>
            <person name="Rokas A."/>
            <person name="Ruiz-Duenas F.J."/>
            <person name="Sabat G."/>
            <person name="Salamov A."/>
            <person name="Samejima M."/>
            <person name="Schmutz J."/>
            <person name="Slot J.C."/>
            <person name="St John F."/>
            <person name="Stenlid J."/>
            <person name="Sun H."/>
            <person name="Sun S."/>
            <person name="Syed K."/>
            <person name="Tsang A."/>
            <person name="Wiebenga A."/>
            <person name="Young D."/>
            <person name="Pisabarro A."/>
            <person name="Eastwood D.C."/>
            <person name="Martin F."/>
            <person name="Cullen D."/>
            <person name="Grigoriev I.V."/>
            <person name="Hibbett D.S."/>
        </authorList>
    </citation>
    <scope>NUCLEOTIDE SEQUENCE [LARGE SCALE GENOMIC DNA]</scope>
    <source>
        <strain evidence="5">RWD-64-598 SS2</strain>
    </source>
</reference>
<feature type="transmembrane region" description="Helical" evidence="3">
    <location>
        <begin position="79"/>
        <end position="98"/>
    </location>
</feature>
<dbReference type="InterPro" id="IPR011701">
    <property type="entry name" value="MFS"/>
</dbReference>
<feature type="transmembrane region" description="Helical" evidence="3">
    <location>
        <begin position="251"/>
        <end position="271"/>
    </location>
</feature>
<dbReference type="GO" id="GO:0016020">
    <property type="term" value="C:membrane"/>
    <property type="evidence" value="ECO:0007669"/>
    <property type="project" value="UniProtKB-SubCell"/>
</dbReference>
<dbReference type="Pfam" id="PF07690">
    <property type="entry name" value="MFS_1"/>
    <property type="match status" value="1"/>
</dbReference>
<dbReference type="GeneID" id="19208020"/>
<dbReference type="AlphaFoldDB" id="A0A5M3MJE6"/>
<dbReference type="Proteomes" id="UP000053558">
    <property type="component" value="Unassembled WGS sequence"/>
</dbReference>
<evidence type="ECO:0000256" key="1">
    <source>
        <dbReference type="ARBA" id="ARBA00004141"/>
    </source>
</evidence>
<dbReference type="KEGG" id="cput:CONPUDRAFT_59234"/>
<dbReference type="SUPFAM" id="SSF103473">
    <property type="entry name" value="MFS general substrate transporter"/>
    <property type="match status" value="1"/>
</dbReference>
<protein>
    <recommendedName>
        <fullName evidence="6">MFS general substrate transporter</fullName>
    </recommendedName>
</protein>
<evidence type="ECO:0008006" key="6">
    <source>
        <dbReference type="Google" id="ProtNLM"/>
    </source>
</evidence>
<dbReference type="PANTHER" id="PTHR11360">
    <property type="entry name" value="MONOCARBOXYLATE TRANSPORTER"/>
    <property type="match status" value="1"/>
</dbReference>
<name>A0A5M3MJE6_CONPW</name>
<organism evidence="4 5">
    <name type="scientific">Coniophora puteana (strain RWD-64-598)</name>
    <name type="common">Brown rot fungus</name>
    <dbReference type="NCBI Taxonomy" id="741705"/>
    <lineage>
        <taxon>Eukaryota</taxon>
        <taxon>Fungi</taxon>
        <taxon>Dikarya</taxon>
        <taxon>Basidiomycota</taxon>
        <taxon>Agaricomycotina</taxon>
        <taxon>Agaricomycetes</taxon>
        <taxon>Agaricomycetidae</taxon>
        <taxon>Boletales</taxon>
        <taxon>Coniophorineae</taxon>
        <taxon>Coniophoraceae</taxon>
        <taxon>Coniophora</taxon>
    </lineage>
</organism>
<evidence type="ECO:0000256" key="3">
    <source>
        <dbReference type="SAM" id="Phobius"/>
    </source>
</evidence>
<keyword evidence="5" id="KW-1185">Reference proteome</keyword>
<feature type="transmembrane region" description="Helical" evidence="3">
    <location>
        <begin position="173"/>
        <end position="193"/>
    </location>
</feature>
<accession>A0A5M3MJE6</accession>
<keyword evidence="3" id="KW-0812">Transmembrane</keyword>
<dbReference type="EMBL" id="JH711581">
    <property type="protein sequence ID" value="EIW78924.1"/>
    <property type="molecule type" value="Genomic_DNA"/>
</dbReference>
<evidence type="ECO:0000313" key="5">
    <source>
        <dbReference type="Proteomes" id="UP000053558"/>
    </source>
</evidence>